<name>A0A392TCF4_9FABA</name>
<evidence type="ECO:0000313" key="2">
    <source>
        <dbReference type="EMBL" id="MCI58833.1"/>
    </source>
</evidence>
<organism evidence="2 3">
    <name type="scientific">Trifolium medium</name>
    <dbReference type="NCBI Taxonomy" id="97028"/>
    <lineage>
        <taxon>Eukaryota</taxon>
        <taxon>Viridiplantae</taxon>
        <taxon>Streptophyta</taxon>
        <taxon>Embryophyta</taxon>
        <taxon>Tracheophyta</taxon>
        <taxon>Spermatophyta</taxon>
        <taxon>Magnoliopsida</taxon>
        <taxon>eudicotyledons</taxon>
        <taxon>Gunneridae</taxon>
        <taxon>Pentapetalae</taxon>
        <taxon>rosids</taxon>
        <taxon>fabids</taxon>
        <taxon>Fabales</taxon>
        <taxon>Fabaceae</taxon>
        <taxon>Papilionoideae</taxon>
        <taxon>50 kb inversion clade</taxon>
        <taxon>NPAAA clade</taxon>
        <taxon>Hologalegina</taxon>
        <taxon>IRL clade</taxon>
        <taxon>Trifolieae</taxon>
        <taxon>Trifolium</taxon>
    </lineage>
</organism>
<comment type="caution">
    <text evidence="2">The sequence shown here is derived from an EMBL/GenBank/DDBJ whole genome shotgun (WGS) entry which is preliminary data.</text>
</comment>
<reference evidence="2 3" key="1">
    <citation type="journal article" date="2018" name="Front. Plant Sci.">
        <title>Red Clover (Trifolium pratense) and Zigzag Clover (T. medium) - A Picture of Genomic Similarities and Differences.</title>
        <authorList>
            <person name="Dluhosova J."/>
            <person name="Istvanek J."/>
            <person name="Nedelnik J."/>
            <person name="Repkova J."/>
        </authorList>
    </citation>
    <scope>NUCLEOTIDE SEQUENCE [LARGE SCALE GENOMIC DNA]</scope>
    <source>
        <strain evidence="3">cv. 10/8</strain>
        <tissue evidence="2">Leaf</tissue>
    </source>
</reference>
<protein>
    <submittedName>
        <fullName evidence="2">Uncharacterized protein</fullName>
    </submittedName>
</protein>
<evidence type="ECO:0000313" key="3">
    <source>
        <dbReference type="Proteomes" id="UP000265520"/>
    </source>
</evidence>
<dbReference type="Proteomes" id="UP000265520">
    <property type="component" value="Unassembled WGS sequence"/>
</dbReference>
<accession>A0A392TCF4</accession>
<keyword evidence="3" id="KW-1185">Reference proteome</keyword>
<dbReference type="AlphaFoldDB" id="A0A392TCF4"/>
<evidence type="ECO:0000256" key="1">
    <source>
        <dbReference type="SAM" id="MobiDB-lite"/>
    </source>
</evidence>
<feature type="non-terminal residue" evidence="2">
    <location>
        <position position="90"/>
    </location>
</feature>
<proteinExistence type="predicted"/>
<feature type="non-terminal residue" evidence="2">
    <location>
        <position position="1"/>
    </location>
</feature>
<dbReference type="EMBL" id="LXQA010552554">
    <property type="protein sequence ID" value="MCI58833.1"/>
    <property type="molecule type" value="Genomic_DNA"/>
</dbReference>
<sequence length="90" mass="9798">RLAREAARLAGATQEISEEEGSSPHTSDDETNSMAEANPPPPPPRRTLGDYAQRNNGELANLGFQPANPVSFDIKNSVLCALKENQYFRA</sequence>
<feature type="region of interest" description="Disordered" evidence="1">
    <location>
        <begin position="1"/>
        <end position="55"/>
    </location>
</feature>